<proteinExistence type="predicted"/>
<keyword evidence="3" id="KW-1185">Reference proteome</keyword>
<protein>
    <submittedName>
        <fullName evidence="2">Uncharacterized protein</fullName>
    </submittedName>
</protein>
<evidence type="ECO:0000313" key="2">
    <source>
        <dbReference type="EMBL" id="KPI91561.1"/>
    </source>
</evidence>
<evidence type="ECO:0000313" key="3">
    <source>
        <dbReference type="Proteomes" id="UP000053268"/>
    </source>
</evidence>
<name>A0A194PDZ7_PAPXU</name>
<sequence>MSEVRQAGMTRPQHHGSQLPAAAAPHRRRPLATGGNRSRRSPPLARPRHAHANTKRILIHVSCNGR</sequence>
<reference evidence="2 3" key="1">
    <citation type="journal article" date="2015" name="Nat. Commun.">
        <title>Outbred genome sequencing and CRISPR/Cas9 gene editing in butterflies.</title>
        <authorList>
            <person name="Li X."/>
            <person name="Fan D."/>
            <person name="Zhang W."/>
            <person name="Liu G."/>
            <person name="Zhang L."/>
            <person name="Zhao L."/>
            <person name="Fang X."/>
            <person name="Chen L."/>
            <person name="Dong Y."/>
            <person name="Chen Y."/>
            <person name="Ding Y."/>
            <person name="Zhao R."/>
            <person name="Feng M."/>
            <person name="Zhu Y."/>
            <person name="Feng Y."/>
            <person name="Jiang X."/>
            <person name="Zhu D."/>
            <person name="Xiang H."/>
            <person name="Feng X."/>
            <person name="Li S."/>
            <person name="Wang J."/>
            <person name="Zhang G."/>
            <person name="Kronforst M.R."/>
            <person name="Wang W."/>
        </authorList>
    </citation>
    <scope>NUCLEOTIDE SEQUENCE [LARGE SCALE GENOMIC DNA]</scope>
    <source>
        <strain evidence="2">Ya'a_city_454_Px</strain>
        <tissue evidence="2">Whole body</tissue>
    </source>
</reference>
<organism evidence="2 3">
    <name type="scientific">Papilio xuthus</name>
    <name type="common">Asian swallowtail butterfly</name>
    <dbReference type="NCBI Taxonomy" id="66420"/>
    <lineage>
        <taxon>Eukaryota</taxon>
        <taxon>Metazoa</taxon>
        <taxon>Ecdysozoa</taxon>
        <taxon>Arthropoda</taxon>
        <taxon>Hexapoda</taxon>
        <taxon>Insecta</taxon>
        <taxon>Pterygota</taxon>
        <taxon>Neoptera</taxon>
        <taxon>Endopterygota</taxon>
        <taxon>Lepidoptera</taxon>
        <taxon>Glossata</taxon>
        <taxon>Ditrysia</taxon>
        <taxon>Papilionoidea</taxon>
        <taxon>Papilionidae</taxon>
        <taxon>Papilioninae</taxon>
        <taxon>Papilio</taxon>
    </lineage>
</organism>
<accession>A0A194PDZ7</accession>
<gene>
    <name evidence="2" type="ORF">RR46_15065</name>
</gene>
<dbReference type="Proteomes" id="UP000053268">
    <property type="component" value="Unassembled WGS sequence"/>
</dbReference>
<dbReference type="EMBL" id="KQ459606">
    <property type="protein sequence ID" value="KPI91561.1"/>
    <property type="molecule type" value="Genomic_DNA"/>
</dbReference>
<dbReference type="AlphaFoldDB" id="A0A194PDZ7"/>
<evidence type="ECO:0000256" key="1">
    <source>
        <dbReference type="SAM" id="MobiDB-lite"/>
    </source>
</evidence>
<feature type="region of interest" description="Disordered" evidence="1">
    <location>
        <begin position="1"/>
        <end position="66"/>
    </location>
</feature>
<feature type="compositionally biased region" description="Basic residues" evidence="1">
    <location>
        <begin position="46"/>
        <end position="58"/>
    </location>
</feature>